<dbReference type="AlphaFoldDB" id="A0A317VC75"/>
<dbReference type="OrthoDB" id="10250282at2759"/>
<dbReference type="CDD" id="cd12148">
    <property type="entry name" value="fungal_TF_MHR"/>
    <property type="match status" value="1"/>
</dbReference>
<proteinExistence type="predicted"/>
<keyword evidence="3" id="KW-1185">Reference proteome</keyword>
<feature type="region of interest" description="Disordered" evidence="1">
    <location>
        <begin position="1"/>
        <end position="23"/>
    </location>
</feature>
<dbReference type="PANTHER" id="PTHR47431">
    <property type="entry name" value="ZN(II)2CYS6 TRANSCRIPTION FACTOR (EUROFUNG)-RELATED"/>
    <property type="match status" value="1"/>
</dbReference>
<comment type="caution">
    <text evidence="2">The sequence shown here is derived from an EMBL/GenBank/DDBJ whole genome shotgun (WGS) entry which is preliminary data.</text>
</comment>
<evidence type="ECO:0000313" key="2">
    <source>
        <dbReference type="EMBL" id="PWY69500.1"/>
    </source>
</evidence>
<dbReference type="Proteomes" id="UP000247233">
    <property type="component" value="Unassembled WGS sequence"/>
</dbReference>
<name>A0A317VC75_9EURO</name>
<gene>
    <name evidence="2" type="ORF">BO70DRAFT_374115</name>
</gene>
<dbReference type="STRING" id="1448321.A0A317VC75"/>
<organism evidence="2 3">
    <name type="scientific">Aspergillus heteromorphus CBS 117.55</name>
    <dbReference type="NCBI Taxonomy" id="1448321"/>
    <lineage>
        <taxon>Eukaryota</taxon>
        <taxon>Fungi</taxon>
        <taxon>Dikarya</taxon>
        <taxon>Ascomycota</taxon>
        <taxon>Pezizomycotina</taxon>
        <taxon>Eurotiomycetes</taxon>
        <taxon>Eurotiomycetidae</taxon>
        <taxon>Eurotiales</taxon>
        <taxon>Aspergillaceae</taxon>
        <taxon>Aspergillus</taxon>
        <taxon>Aspergillus subgen. Circumdati</taxon>
    </lineage>
</organism>
<accession>A0A317VC75</accession>
<dbReference type="RefSeq" id="XP_025395527.1">
    <property type="nucleotide sequence ID" value="XM_025544953.1"/>
</dbReference>
<reference evidence="2 3" key="1">
    <citation type="submission" date="2016-12" db="EMBL/GenBank/DDBJ databases">
        <title>The genomes of Aspergillus section Nigri reveals drivers in fungal speciation.</title>
        <authorList>
            <consortium name="DOE Joint Genome Institute"/>
            <person name="Vesth T.C."/>
            <person name="Nybo J."/>
            <person name="Theobald S."/>
            <person name="Brandl J."/>
            <person name="Frisvad J.C."/>
            <person name="Nielsen K.F."/>
            <person name="Lyhne E.K."/>
            <person name="Kogle M.E."/>
            <person name="Kuo A."/>
            <person name="Riley R."/>
            <person name="Clum A."/>
            <person name="Nolan M."/>
            <person name="Lipzen A."/>
            <person name="Salamov A."/>
            <person name="Henrissat B."/>
            <person name="Wiebenga A."/>
            <person name="De Vries R.P."/>
            <person name="Grigoriev I.V."/>
            <person name="Mortensen U.H."/>
            <person name="Andersen M.R."/>
            <person name="Baker S.E."/>
        </authorList>
    </citation>
    <scope>NUCLEOTIDE SEQUENCE [LARGE SCALE GENOMIC DNA]</scope>
    <source>
        <strain evidence="2 3">CBS 117.55</strain>
    </source>
</reference>
<dbReference type="GeneID" id="37067190"/>
<sequence>MSNCAARDGLLTEDAPSPGAPIHDGNEWVQRLARLCGPGAGLRHVGTPLAEIESIFDSVFPRLPAETGGDSHAAQPSNAVQLFGTNADILDAYYIFIHPYFPILPPPEHLPVSHNPVLLEQNAFQPASPLALAVSAIVALVPHQDVKDPSRPECVNARGEVSNRFAQSAYEVVARDYELLRSTGGFEGSLRDVINRPPFHLKVPVCLEGIIALTLLSFWEYAQRGDMDSTLRRANEALAIAIRLGLHESLEENQYAESRRRAWWIAYMSVCHLATVSGTAASFNVYDPGFVTPYPKGWRLRVEAQHALYEAGIFARDLDETVRTRGDASWIPNRMAELDIQITSLLFECRDLLPSSQVPRSESVESVASNSMRAFAEVKLHSARIKLHRYCAFQDVPVVPQQPGLDPGYISPNDINAASIHKTSSPPHHPTSLQAYGLKFPFSTHTSSAICVHAAINVVTLLDSLPYPNPTRSDASANNMPYIYQNCEIPRAMPTLICCATQACYTMLTLCCQAKAFNIDSTDSGVGSPSLAGLRHELEQSLRLVAKFLTNHAIAFEAIQPLRDEVVQAVNCEFQ</sequence>
<dbReference type="EMBL" id="MSFL01000033">
    <property type="protein sequence ID" value="PWY69500.1"/>
    <property type="molecule type" value="Genomic_DNA"/>
</dbReference>
<dbReference type="VEuPathDB" id="FungiDB:BO70DRAFT_374115"/>
<dbReference type="PANTHER" id="PTHR47431:SF5">
    <property type="entry name" value="ZN(II)2CYS6 TRANSCRIPTION FACTOR (EUROFUNG)"/>
    <property type="match status" value="1"/>
</dbReference>
<evidence type="ECO:0000313" key="3">
    <source>
        <dbReference type="Proteomes" id="UP000247233"/>
    </source>
</evidence>
<protein>
    <submittedName>
        <fullName evidence="2">C6 finger domain protein</fullName>
    </submittedName>
</protein>
<evidence type="ECO:0000256" key="1">
    <source>
        <dbReference type="SAM" id="MobiDB-lite"/>
    </source>
</evidence>